<feature type="compositionally biased region" description="Polar residues" evidence="1">
    <location>
        <begin position="280"/>
        <end position="294"/>
    </location>
</feature>
<evidence type="ECO:0000313" key="2">
    <source>
        <dbReference type="EMBL" id="RSH82440.1"/>
    </source>
</evidence>
<feature type="compositionally biased region" description="Low complexity" evidence="1">
    <location>
        <begin position="653"/>
        <end position="677"/>
    </location>
</feature>
<feature type="region of interest" description="Disordered" evidence="1">
    <location>
        <begin position="257"/>
        <end position="338"/>
    </location>
</feature>
<feature type="compositionally biased region" description="Polar residues" evidence="1">
    <location>
        <begin position="388"/>
        <end position="425"/>
    </location>
</feature>
<feature type="compositionally biased region" description="Low complexity" evidence="1">
    <location>
        <begin position="258"/>
        <end position="268"/>
    </location>
</feature>
<proteinExistence type="predicted"/>
<name>A0A427XUB8_9TREE</name>
<feature type="compositionally biased region" description="Low complexity" evidence="1">
    <location>
        <begin position="479"/>
        <end position="490"/>
    </location>
</feature>
<sequence length="754" mass="76940">MSLPTPAPSPPASPNLAARNGLEPAPLLTPDLELTAPPLFQLLRETGAGGTAVQVGSETSAPDAYAEMVAAAKLAAGGSSFDTDADEDVVNDNGFEHIDMSRLGLEAMPSHTSAAGDASRVLADHVHPTPHAVNGPPRPGHMLEHSAATSSISRDASAMAVAFAPSSATDVSVATALTSDTAADYLFPVIPSIEGYRQQPTEAFGVVPGFAFGAPPLLPLVEPQTVIAPGFSFGVPAPAFIAPETDAGIVPGFAFGAPPQLQQQQPEPATRIAPGFTFGTCHSASSATTQPETASTSSRSSSRRPQDALRLSPPPPFSFGTCPPDPTQFSFGQTAPTLPQQPLVSTPAAELGPFEYPVAVAATVATPSPRDGSRERERDLRRAVSGSVLGNNTPYIPLRTSRSPGTSAGTGRASTHSSPATTPPVTASGAHPFFPRSPPMGRRGSIALGQISRLARNLPGPPKPSVAPPIARRPGHTPSSSIASNSAVAVPTPASPSIGSYVCPSGSYSSVSPVMTAPSPLALRPQHGRRSSSSSSLPTSSPNPSLPLPLAVASLPGVTTPGATPVNISGPIYLPPRATVGGPLAFAHAPLPAPIPPSLLARRGSVPLNAFVGLPAPQGGWNPQVSKLYHQPQRRGVSAPRPRRWSGKEDSHPALVSSVGSSSSVTSLATPLTTPTTDTERRSFWPLAPVPGSGSALAVGPIVDKALGTTPTPTGRSDVDAVEQLVTNPRGPGAYRRLISAPIPLSTVPSCDGL</sequence>
<accession>A0A427XUB8</accession>
<dbReference type="EMBL" id="RSCE01000005">
    <property type="protein sequence ID" value="RSH82440.1"/>
    <property type="molecule type" value="Genomic_DNA"/>
</dbReference>
<feature type="region of interest" description="Disordered" evidence="1">
    <location>
        <begin position="1"/>
        <end position="30"/>
    </location>
</feature>
<feature type="region of interest" description="Disordered" evidence="1">
    <location>
        <begin position="519"/>
        <end position="545"/>
    </location>
</feature>
<organism evidence="2 3">
    <name type="scientific">Apiotrichum porosum</name>
    <dbReference type="NCBI Taxonomy" id="105984"/>
    <lineage>
        <taxon>Eukaryota</taxon>
        <taxon>Fungi</taxon>
        <taxon>Dikarya</taxon>
        <taxon>Basidiomycota</taxon>
        <taxon>Agaricomycotina</taxon>
        <taxon>Tremellomycetes</taxon>
        <taxon>Trichosporonales</taxon>
        <taxon>Trichosporonaceae</taxon>
        <taxon>Apiotrichum</taxon>
    </lineage>
</organism>
<feature type="region of interest" description="Disordered" evidence="1">
    <location>
        <begin position="623"/>
        <end position="683"/>
    </location>
</feature>
<gene>
    <name evidence="2" type="ORF">EHS24_007409</name>
</gene>
<comment type="caution">
    <text evidence="2">The sequence shown here is derived from an EMBL/GenBank/DDBJ whole genome shotgun (WGS) entry which is preliminary data.</text>
</comment>
<feature type="compositionally biased region" description="Low complexity" evidence="1">
    <location>
        <begin position="531"/>
        <end position="545"/>
    </location>
</feature>
<feature type="compositionally biased region" description="Pro residues" evidence="1">
    <location>
        <begin position="1"/>
        <end position="13"/>
    </location>
</feature>
<feature type="region of interest" description="Disordered" evidence="1">
    <location>
        <begin position="365"/>
        <end position="490"/>
    </location>
</feature>
<dbReference type="RefSeq" id="XP_028476672.1">
    <property type="nucleotide sequence ID" value="XM_028622779.1"/>
</dbReference>
<dbReference type="AlphaFoldDB" id="A0A427XUB8"/>
<feature type="compositionally biased region" description="Polar residues" evidence="1">
    <location>
        <begin position="327"/>
        <end position="338"/>
    </location>
</feature>
<dbReference type="Proteomes" id="UP000279236">
    <property type="component" value="Unassembled WGS sequence"/>
</dbReference>
<protein>
    <submittedName>
        <fullName evidence="2">Uncharacterized protein</fullName>
    </submittedName>
</protein>
<evidence type="ECO:0000256" key="1">
    <source>
        <dbReference type="SAM" id="MobiDB-lite"/>
    </source>
</evidence>
<dbReference type="GeneID" id="39591952"/>
<evidence type="ECO:0000313" key="3">
    <source>
        <dbReference type="Proteomes" id="UP000279236"/>
    </source>
</evidence>
<keyword evidence="3" id="KW-1185">Reference proteome</keyword>
<feature type="compositionally biased region" description="Basic and acidic residues" evidence="1">
    <location>
        <begin position="371"/>
        <end position="382"/>
    </location>
</feature>
<reference evidence="2 3" key="1">
    <citation type="submission" date="2018-11" db="EMBL/GenBank/DDBJ databases">
        <title>Genome sequence of Apiotrichum porosum DSM 27194.</title>
        <authorList>
            <person name="Aliyu H."/>
            <person name="Gorte O."/>
            <person name="Ochsenreither K."/>
        </authorList>
    </citation>
    <scope>NUCLEOTIDE SEQUENCE [LARGE SCALE GENOMIC DNA]</scope>
    <source>
        <strain evidence="2 3">DSM 27194</strain>
    </source>
</reference>